<protein>
    <recommendedName>
        <fullName evidence="2">Arrestin-like N-terminal domain-containing protein</fullName>
    </recommendedName>
</protein>
<accession>F8NZR0</accession>
<organism>
    <name type="scientific">Serpula lacrymans var. lacrymans (strain S7.9)</name>
    <name type="common">Dry rot fungus</name>
    <dbReference type="NCBI Taxonomy" id="578457"/>
    <lineage>
        <taxon>Eukaryota</taxon>
        <taxon>Fungi</taxon>
        <taxon>Dikarya</taxon>
        <taxon>Basidiomycota</taxon>
        <taxon>Agaricomycotina</taxon>
        <taxon>Agaricomycetes</taxon>
        <taxon>Agaricomycetidae</taxon>
        <taxon>Boletales</taxon>
        <taxon>Coniophorineae</taxon>
        <taxon>Serpulaceae</taxon>
        <taxon>Serpula</taxon>
    </lineage>
</organism>
<dbReference type="GeneID" id="18813422"/>
<dbReference type="Proteomes" id="UP000008064">
    <property type="component" value="Unassembled WGS sequence"/>
</dbReference>
<proteinExistence type="predicted"/>
<dbReference type="KEGG" id="sla:SERLADRAFT_415927"/>
<dbReference type="HOGENOM" id="CLU_049916_0_0_1"/>
<sequence length="395" mass="43759">MPADLLPPSYSKSISAPSYSPCPLPGEHTFSHFNSRSSTNHHATAFTFNEPLVSFNLKNCRGVNGLPTYAQGDLVQGHVTLEERESVLSVAIKLEGQMLATMTRSHSVVLFSNVHTLWRCDTSADKFCPRSIPFSLVFPSAYNDHALKQMCPLPPSCSFSWPQAYYAPCPEVSCVYTMTVIVIKVHNRLFLRKHTRTSSVTATLIYSPVSRPFPSIPVSRNFSGCEKSSGEWHKETWISKASSGASKLSPIQCQFSFPSSRDFGASETIPFRLRLHALPSSLKALLKYNSPVRVSLTRRIIIKFPESRMSEEYVLGDGQLDLRSSLSVLNACGAERVTLDWDGKLCCTKPDGITNSGFVTNELTVQDFITVSLAPFKSSSLELQRKIPINLVVKP</sequence>
<reference evidence="1" key="1">
    <citation type="submission" date="2011-04" db="EMBL/GenBank/DDBJ databases">
        <title>Evolution of plant cell wall degrading machinery underlies the functional diversity of forest fungi.</title>
        <authorList>
            <consortium name="US DOE Joint Genome Institute (JGI-PGF)"/>
            <person name="Eastwood D.C."/>
            <person name="Floudas D."/>
            <person name="Binder M."/>
            <person name="Majcherczyk A."/>
            <person name="Schneider P."/>
            <person name="Aerts A."/>
            <person name="Asiegbu F.O."/>
            <person name="Baker S.E."/>
            <person name="Barry K."/>
            <person name="Bendiksby M."/>
            <person name="Blumentritt M."/>
            <person name="Coutinho P.M."/>
            <person name="Cullen D."/>
            <person name="Cullen D."/>
            <person name="Gathman A."/>
            <person name="Goodell B."/>
            <person name="Henrissat B."/>
            <person name="Ihrmark K."/>
            <person name="Kauserud H."/>
            <person name="Kohler A."/>
            <person name="LaButti K."/>
            <person name="Lapidus A."/>
            <person name="Lavin J.L."/>
            <person name="Lee Y.-H."/>
            <person name="Lindquist E."/>
            <person name="Lilly W."/>
            <person name="Lucas S."/>
            <person name="Morin E."/>
            <person name="Murat C."/>
            <person name="Oguiza J.A."/>
            <person name="Park J."/>
            <person name="Pisabarro A.G."/>
            <person name="Riley R."/>
            <person name="Rosling A."/>
            <person name="Salamov A."/>
            <person name="Schmidt O."/>
            <person name="Schmutz J."/>
            <person name="Skrede I."/>
            <person name="Stenlid J."/>
            <person name="Wiebenga A."/>
            <person name="Xie X."/>
            <person name="Kues U."/>
            <person name="Hibbett D.S."/>
            <person name="Hoffmeister D."/>
            <person name="Hogberg N."/>
            <person name="Martin F."/>
            <person name="Grigoriev I.V."/>
            <person name="Watkinson S.C."/>
        </authorList>
    </citation>
    <scope>NUCLEOTIDE SEQUENCE</scope>
    <source>
        <strain evidence="1">S7.9</strain>
    </source>
</reference>
<dbReference type="AlphaFoldDB" id="F8NZR0"/>
<gene>
    <name evidence="1" type="ORF">SERLADRAFT_415927</name>
</gene>
<evidence type="ECO:0000313" key="1">
    <source>
        <dbReference type="EMBL" id="EGO23391.1"/>
    </source>
</evidence>
<name>F8NZR0_SERL9</name>
<dbReference type="OrthoDB" id="3252135at2759"/>
<evidence type="ECO:0008006" key="2">
    <source>
        <dbReference type="Google" id="ProtNLM"/>
    </source>
</evidence>
<dbReference type="RefSeq" id="XP_007319153.1">
    <property type="nucleotide sequence ID" value="XM_007319091.1"/>
</dbReference>
<dbReference type="EMBL" id="GL945435">
    <property type="protein sequence ID" value="EGO23391.1"/>
    <property type="molecule type" value="Genomic_DNA"/>
</dbReference>